<evidence type="ECO:0000313" key="3">
    <source>
        <dbReference type="Proteomes" id="UP000023104"/>
    </source>
</evidence>
<accession>A0ABP3BPP2</accession>
<organism evidence="2 3">
    <name type="scientific">Bordetella holmesii 1058</name>
    <dbReference type="NCBI Taxonomy" id="1247648"/>
    <lineage>
        <taxon>Bacteria</taxon>
        <taxon>Pseudomonadati</taxon>
        <taxon>Pseudomonadota</taxon>
        <taxon>Betaproteobacteria</taxon>
        <taxon>Burkholderiales</taxon>
        <taxon>Alcaligenaceae</taxon>
        <taxon>Bordetella</taxon>
    </lineage>
</organism>
<dbReference type="EMBL" id="JDTF01000004">
    <property type="protein sequence ID" value="EXX95935.1"/>
    <property type="molecule type" value="Genomic_DNA"/>
</dbReference>
<reference evidence="2 3" key="1">
    <citation type="submission" date="2014-02" db="EMBL/GenBank/DDBJ databases">
        <title>Whole Genome Sequencing Of Bordetella Holmesii, An Emerging Opportunistic Infection Of Humans.</title>
        <authorList>
            <person name="Tettelin H."/>
            <person name="Hooven T.A."/>
            <person name="Hine E."/>
            <person name="Su Q."/>
            <person name="Huard R.C."/>
            <person name="Della-Latta P."/>
            <person name="Daugherty S.C."/>
            <person name="Agrawal S."/>
            <person name="Sengamalay N."/>
            <person name="Tallon L.J."/>
            <person name="Sadzewicz L."/>
            <person name="Whittier S."/>
            <person name="Fraser C.M."/>
            <person name="Ratner A.J."/>
        </authorList>
    </citation>
    <scope>NUCLEOTIDE SEQUENCE [LARGE SCALE GENOMIC DNA]</scope>
    <source>
        <strain evidence="2 3">1058</strain>
    </source>
</reference>
<protein>
    <recommendedName>
        <fullName evidence="4">N-acetyltransferase YedL</fullName>
    </recommendedName>
</protein>
<sequence length="58" mass="6127">MSGHVLCSFSIPSARYTDKADGSKRCGQQENGGLEHRKARQGQTGLGGLGRSITARGH</sequence>
<evidence type="ECO:0000313" key="2">
    <source>
        <dbReference type="EMBL" id="EXX95935.1"/>
    </source>
</evidence>
<name>A0ABP3BPP2_9BORD</name>
<evidence type="ECO:0000256" key="1">
    <source>
        <dbReference type="SAM" id="MobiDB-lite"/>
    </source>
</evidence>
<proteinExistence type="predicted"/>
<comment type="caution">
    <text evidence="2">The sequence shown here is derived from an EMBL/GenBank/DDBJ whole genome shotgun (WGS) entry which is preliminary data.</text>
</comment>
<keyword evidence="3" id="KW-1185">Reference proteome</keyword>
<dbReference type="Proteomes" id="UP000023104">
    <property type="component" value="Unassembled WGS sequence"/>
</dbReference>
<evidence type="ECO:0008006" key="4">
    <source>
        <dbReference type="Google" id="ProtNLM"/>
    </source>
</evidence>
<gene>
    <name evidence="2" type="ORF">D559_3377</name>
</gene>
<feature type="region of interest" description="Disordered" evidence="1">
    <location>
        <begin position="17"/>
        <end position="58"/>
    </location>
</feature>